<organism evidence="1 2">
    <name type="scientific">Ureibacillus manganicus DSM 26584</name>
    <dbReference type="NCBI Taxonomy" id="1384049"/>
    <lineage>
        <taxon>Bacteria</taxon>
        <taxon>Bacillati</taxon>
        <taxon>Bacillota</taxon>
        <taxon>Bacilli</taxon>
        <taxon>Bacillales</taxon>
        <taxon>Caryophanaceae</taxon>
        <taxon>Ureibacillus</taxon>
    </lineage>
</organism>
<evidence type="ECO:0000313" key="1">
    <source>
        <dbReference type="EMBL" id="KGR79300.1"/>
    </source>
</evidence>
<dbReference type="AlphaFoldDB" id="A0A0A3I736"/>
<dbReference type="EMBL" id="JPVN01000006">
    <property type="protein sequence ID" value="KGR79300.1"/>
    <property type="molecule type" value="Genomic_DNA"/>
</dbReference>
<dbReference type="STRING" id="1384049.CD29_06270"/>
<keyword evidence="2" id="KW-1185">Reference proteome</keyword>
<proteinExistence type="predicted"/>
<accession>A0A0A3I736</accession>
<reference evidence="1 2" key="1">
    <citation type="submission" date="2014-02" db="EMBL/GenBank/DDBJ databases">
        <title>Draft genome sequence of Lysinibacillus manganicus DSM 26584T.</title>
        <authorList>
            <person name="Zhang F."/>
            <person name="Wang G."/>
            <person name="Zhang L."/>
        </authorList>
    </citation>
    <scope>NUCLEOTIDE SEQUENCE [LARGE SCALE GENOMIC DNA]</scope>
    <source>
        <strain evidence="1 2">DSM 26584</strain>
    </source>
</reference>
<dbReference type="Proteomes" id="UP000030416">
    <property type="component" value="Unassembled WGS sequence"/>
</dbReference>
<sequence length="63" mass="6985">MINSRNHYLEKVTVRIPILQVVEVIPIKINIMATNTTKENVEVLVPDSSVLEVAVSSVAKNVK</sequence>
<gene>
    <name evidence="1" type="ORF">CD29_06270</name>
</gene>
<protein>
    <submittedName>
        <fullName evidence="1">Uncharacterized protein</fullName>
    </submittedName>
</protein>
<evidence type="ECO:0000313" key="2">
    <source>
        <dbReference type="Proteomes" id="UP000030416"/>
    </source>
</evidence>
<name>A0A0A3I736_9BACL</name>
<comment type="caution">
    <text evidence="1">The sequence shown here is derived from an EMBL/GenBank/DDBJ whole genome shotgun (WGS) entry which is preliminary data.</text>
</comment>